<keyword evidence="2" id="KW-1185">Reference proteome</keyword>
<dbReference type="AlphaFoldDB" id="A0A1X6MHL7"/>
<dbReference type="Proteomes" id="UP000194127">
    <property type="component" value="Unassembled WGS sequence"/>
</dbReference>
<dbReference type="GeneID" id="36326659"/>
<dbReference type="EMBL" id="KZ111077">
    <property type="protein sequence ID" value="OSX55716.1"/>
    <property type="molecule type" value="Genomic_DNA"/>
</dbReference>
<dbReference type="OrthoDB" id="2802922at2759"/>
<reference evidence="1 2" key="1">
    <citation type="submission" date="2017-04" db="EMBL/GenBank/DDBJ databases">
        <title>Genome Sequence of the Model Brown-Rot Fungus Postia placenta SB12.</title>
        <authorList>
            <consortium name="DOE Joint Genome Institute"/>
            <person name="Gaskell J."/>
            <person name="Kersten P."/>
            <person name="Larrondo L.F."/>
            <person name="Canessa P."/>
            <person name="Martinez D."/>
            <person name="Hibbett D."/>
            <person name="Schmoll M."/>
            <person name="Kubicek C.P."/>
            <person name="Martinez A.T."/>
            <person name="Yadav J."/>
            <person name="Master E."/>
            <person name="Magnuson J.K."/>
            <person name="James T."/>
            <person name="Yaver D."/>
            <person name="Berka R."/>
            <person name="Labutti K."/>
            <person name="Lipzen A."/>
            <person name="Aerts A."/>
            <person name="Barry K."/>
            <person name="Henrissat B."/>
            <person name="Blanchette R."/>
            <person name="Grigoriev I."/>
            <person name="Cullen D."/>
        </authorList>
    </citation>
    <scope>NUCLEOTIDE SEQUENCE [LARGE SCALE GENOMIC DNA]</scope>
    <source>
        <strain evidence="1 2">MAD-698-R-SB12</strain>
    </source>
</reference>
<gene>
    <name evidence="1" type="ORF">POSPLADRAFT_1063693</name>
</gene>
<evidence type="ECO:0000313" key="1">
    <source>
        <dbReference type="EMBL" id="OSX55716.1"/>
    </source>
</evidence>
<proteinExistence type="predicted"/>
<dbReference type="RefSeq" id="XP_024332510.1">
    <property type="nucleotide sequence ID" value="XM_024481709.1"/>
</dbReference>
<organism evidence="1 2">
    <name type="scientific">Postia placenta MAD-698-R-SB12</name>
    <dbReference type="NCBI Taxonomy" id="670580"/>
    <lineage>
        <taxon>Eukaryota</taxon>
        <taxon>Fungi</taxon>
        <taxon>Dikarya</taxon>
        <taxon>Basidiomycota</taxon>
        <taxon>Agaricomycotina</taxon>
        <taxon>Agaricomycetes</taxon>
        <taxon>Polyporales</taxon>
        <taxon>Adustoporiaceae</taxon>
        <taxon>Rhodonia</taxon>
    </lineage>
</organism>
<protein>
    <recommendedName>
        <fullName evidence="3">F-box domain-containing protein</fullName>
    </recommendedName>
</protein>
<accession>A0A1X6MHL7</accession>
<evidence type="ECO:0008006" key="3">
    <source>
        <dbReference type="Google" id="ProtNLM"/>
    </source>
</evidence>
<evidence type="ECO:0000313" key="2">
    <source>
        <dbReference type="Proteomes" id="UP000194127"/>
    </source>
</evidence>
<name>A0A1X6MHL7_9APHY</name>
<sequence>MRMDVLSRAFPEVRKVDVYDCKPVYKSEGPIWASLDYVRGDAYSLSCWPTICPTKHIELRVIIVLGNPSYGQHQREAVIQILKNASPIRLSMGVTAGADPQFWEQVVEALPRLRILELTMNLETIGGSAETLRALQRWSNSLSAFKDLKAIYVQLRIDSVIRQSSRHTSAVQPSEITKTYALSMLPNLLSLTVPALRLCSIAFRRLVWDQNGKVDFVSDPVSWWRIGGSGAGRMAQSVSCDAGERVVAHVCSLIQNSSNDYDDTQHWSALW</sequence>